<evidence type="ECO:0000256" key="4">
    <source>
        <dbReference type="ARBA" id="ARBA00022692"/>
    </source>
</evidence>
<comment type="subcellular location">
    <subcellularLocation>
        <location evidence="1">Cell membrane</location>
        <topology evidence="1">Multi-pass membrane protein</topology>
    </subcellularLocation>
</comment>
<dbReference type="InterPro" id="IPR051907">
    <property type="entry name" value="DoxX-like_oxidoreductase"/>
</dbReference>
<evidence type="ECO:0008006" key="11">
    <source>
        <dbReference type="Google" id="ProtNLM"/>
    </source>
</evidence>
<dbReference type="Pfam" id="PF07681">
    <property type="entry name" value="DoxX"/>
    <property type="match status" value="1"/>
</dbReference>
<evidence type="ECO:0000313" key="10">
    <source>
        <dbReference type="Proteomes" id="UP000029227"/>
    </source>
</evidence>
<evidence type="ECO:0000256" key="1">
    <source>
        <dbReference type="ARBA" id="ARBA00004651"/>
    </source>
</evidence>
<comment type="similarity">
    <text evidence="2">Belongs to the DoxX family.</text>
</comment>
<accession>A0A090QXE8</accession>
<evidence type="ECO:0000256" key="6">
    <source>
        <dbReference type="ARBA" id="ARBA00023136"/>
    </source>
</evidence>
<evidence type="ECO:0000256" key="8">
    <source>
        <dbReference type="SAM" id="Phobius"/>
    </source>
</evidence>
<dbReference type="eggNOG" id="COG2259">
    <property type="taxonomic scope" value="Bacteria"/>
</dbReference>
<evidence type="ECO:0000256" key="5">
    <source>
        <dbReference type="ARBA" id="ARBA00022989"/>
    </source>
</evidence>
<feature type="region of interest" description="Disordered" evidence="7">
    <location>
        <begin position="148"/>
        <end position="181"/>
    </location>
</feature>
<dbReference type="PANTHER" id="PTHR33452">
    <property type="entry name" value="OXIDOREDUCTASE CATD-RELATED"/>
    <property type="match status" value="1"/>
</dbReference>
<feature type="transmembrane region" description="Helical" evidence="8">
    <location>
        <begin position="58"/>
        <end position="79"/>
    </location>
</feature>
<evidence type="ECO:0000256" key="2">
    <source>
        <dbReference type="ARBA" id="ARBA00006679"/>
    </source>
</evidence>
<dbReference type="EMBL" id="BBMN01000011">
    <property type="protein sequence ID" value="GAL06514.1"/>
    <property type="molecule type" value="Genomic_DNA"/>
</dbReference>
<name>A0A090QXE8_9GAMM</name>
<feature type="transmembrane region" description="Helical" evidence="8">
    <location>
        <begin position="113"/>
        <end position="133"/>
    </location>
</feature>
<keyword evidence="4 8" id="KW-0812">Transmembrane</keyword>
<evidence type="ECO:0000256" key="7">
    <source>
        <dbReference type="SAM" id="MobiDB-lite"/>
    </source>
</evidence>
<dbReference type="GO" id="GO:0005886">
    <property type="term" value="C:plasma membrane"/>
    <property type="evidence" value="ECO:0007669"/>
    <property type="project" value="UniProtKB-SubCell"/>
</dbReference>
<feature type="transmembrane region" description="Helical" evidence="8">
    <location>
        <begin position="20"/>
        <end position="38"/>
    </location>
</feature>
<reference evidence="9 10" key="1">
    <citation type="journal article" date="2014" name="Genome Announc.">
        <title>Draft Genome Sequences of Two Vibrionaceae Species, Vibrio ponticus C121 and Photobacterium aphoticum C119, Isolated as Coral Reef Microbiota.</title>
        <authorList>
            <person name="Al-saari N."/>
            <person name="Meirelles P.M."/>
            <person name="Mino S."/>
            <person name="Suda W."/>
            <person name="Oshima K."/>
            <person name="Hattori M."/>
            <person name="Ohkuma M."/>
            <person name="Thompson F.L."/>
            <person name="Gomez-Gil B."/>
            <person name="Sawabe T."/>
            <person name="Sawabe T."/>
        </authorList>
    </citation>
    <scope>NUCLEOTIDE SEQUENCE [LARGE SCALE GENOMIC DNA]</scope>
    <source>
        <strain evidence="9 10">JCM 19237</strain>
    </source>
</reference>
<feature type="compositionally biased region" description="Basic and acidic residues" evidence="7">
    <location>
        <begin position="152"/>
        <end position="181"/>
    </location>
</feature>
<sequence>MKTLLALFTGPNRYPRLNDCLLLLVRLAIGSAMLYHAITKILQFSALAPSFMDPFAIGTTPSLVIAITVQAITGLALLLGFFTRPAALLLCGSMGFAAYSLGTQVSLLSGEPAALYALFALSLFIQGSGRISLEHVIVKRYHAAKTAGTAKATKETGKEKATDTEKKSDNATHAAKETATA</sequence>
<dbReference type="InterPro" id="IPR032808">
    <property type="entry name" value="DoxX"/>
</dbReference>
<evidence type="ECO:0000313" key="9">
    <source>
        <dbReference type="EMBL" id="GAL06514.1"/>
    </source>
</evidence>
<comment type="caution">
    <text evidence="9">The sequence shown here is derived from an EMBL/GenBank/DDBJ whole genome shotgun (WGS) entry which is preliminary data.</text>
</comment>
<dbReference type="STRING" id="754436.JCM19237_2605"/>
<dbReference type="Proteomes" id="UP000029227">
    <property type="component" value="Unassembled WGS sequence"/>
</dbReference>
<proteinExistence type="inferred from homology"/>
<dbReference type="PANTHER" id="PTHR33452:SF4">
    <property type="entry name" value="BLL4328 PROTEIN"/>
    <property type="match status" value="1"/>
</dbReference>
<protein>
    <recommendedName>
        <fullName evidence="11">DoxX family protein</fullName>
    </recommendedName>
</protein>
<keyword evidence="6 8" id="KW-0472">Membrane</keyword>
<organism evidence="9 10">
    <name type="scientific">Photobacterium aphoticum</name>
    <dbReference type="NCBI Taxonomy" id="754436"/>
    <lineage>
        <taxon>Bacteria</taxon>
        <taxon>Pseudomonadati</taxon>
        <taxon>Pseudomonadota</taxon>
        <taxon>Gammaproteobacteria</taxon>
        <taxon>Vibrionales</taxon>
        <taxon>Vibrionaceae</taxon>
        <taxon>Photobacterium</taxon>
    </lineage>
</organism>
<feature type="transmembrane region" description="Helical" evidence="8">
    <location>
        <begin position="86"/>
        <end position="107"/>
    </location>
</feature>
<gene>
    <name evidence="9" type="ORF">JCM19237_2605</name>
</gene>
<dbReference type="AlphaFoldDB" id="A0A090QXE8"/>
<keyword evidence="5 8" id="KW-1133">Transmembrane helix</keyword>
<keyword evidence="3" id="KW-1003">Cell membrane</keyword>
<evidence type="ECO:0000256" key="3">
    <source>
        <dbReference type="ARBA" id="ARBA00022475"/>
    </source>
</evidence>